<keyword evidence="1" id="KW-0472">Membrane</keyword>
<dbReference type="SUPFAM" id="SSF54523">
    <property type="entry name" value="Pili subunits"/>
    <property type="match status" value="1"/>
</dbReference>
<dbReference type="InterPro" id="IPR012902">
    <property type="entry name" value="N_methyl_site"/>
</dbReference>
<accession>A0A0G0YPQ9</accession>
<feature type="transmembrane region" description="Helical" evidence="1">
    <location>
        <begin position="20"/>
        <end position="41"/>
    </location>
</feature>
<dbReference type="EMBL" id="LCCU01000006">
    <property type="protein sequence ID" value="KKS38647.1"/>
    <property type="molecule type" value="Genomic_DNA"/>
</dbReference>
<evidence type="ECO:0008006" key="4">
    <source>
        <dbReference type="Google" id="ProtNLM"/>
    </source>
</evidence>
<evidence type="ECO:0000256" key="1">
    <source>
        <dbReference type="SAM" id="Phobius"/>
    </source>
</evidence>
<dbReference type="NCBIfam" id="TIGR02532">
    <property type="entry name" value="IV_pilin_GFxxxE"/>
    <property type="match status" value="1"/>
</dbReference>
<dbReference type="Pfam" id="PF07963">
    <property type="entry name" value="N_methyl"/>
    <property type="match status" value="1"/>
</dbReference>
<evidence type="ECO:0000313" key="3">
    <source>
        <dbReference type="Proteomes" id="UP000033847"/>
    </source>
</evidence>
<gene>
    <name evidence="2" type="ORF">UV00_C0006G0045</name>
</gene>
<dbReference type="InterPro" id="IPR045584">
    <property type="entry name" value="Pilin-like"/>
</dbReference>
<organism evidence="2 3">
    <name type="scientific">candidate division WWE3 bacterium GW2011_GWF1_42_14</name>
    <dbReference type="NCBI Taxonomy" id="1619138"/>
    <lineage>
        <taxon>Bacteria</taxon>
        <taxon>Katanobacteria</taxon>
    </lineage>
</organism>
<name>A0A0G0YPQ9_UNCKA</name>
<proteinExistence type="predicted"/>
<sequence>MNRKPNLKRKDSGFTLVELLVVIALLGISIGVTSDILVSLVRSYNKTQIKNEVEQQANFVGLKLEREIRSSEGVSPVGYTNALVIQKEDGVSVTYRVYGNILQVEYSPTTITPLTNTDGISGILVSCPSYGGNCFSVVGEVAPQTVMMHIRFTPALGNSHEYADIINVVSPRNY</sequence>
<keyword evidence="1" id="KW-0812">Transmembrane</keyword>
<dbReference type="Proteomes" id="UP000033847">
    <property type="component" value="Unassembled WGS sequence"/>
</dbReference>
<protein>
    <recommendedName>
        <fullName evidence="4">Prepilin-type N-terminal cleavage/methylation domain-containing protein</fullName>
    </recommendedName>
</protein>
<dbReference type="Gene3D" id="3.30.700.10">
    <property type="entry name" value="Glycoprotein, Type 4 Pilin"/>
    <property type="match status" value="1"/>
</dbReference>
<reference evidence="2 3" key="1">
    <citation type="journal article" date="2015" name="Nature">
        <title>rRNA introns, odd ribosomes, and small enigmatic genomes across a large radiation of phyla.</title>
        <authorList>
            <person name="Brown C.T."/>
            <person name="Hug L.A."/>
            <person name="Thomas B.C."/>
            <person name="Sharon I."/>
            <person name="Castelle C.J."/>
            <person name="Singh A."/>
            <person name="Wilkins M.J."/>
            <person name="Williams K.H."/>
            <person name="Banfield J.F."/>
        </authorList>
    </citation>
    <scope>NUCLEOTIDE SEQUENCE [LARGE SCALE GENOMIC DNA]</scope>
</reference>
<comment type="caution">
    <text evidence="2">The sequence shown here is derived from an EMBL/GenBank/DDBJ whole genome shotgun (WGS) entry which is preliminary data.</text>
</comment>
<dbReference type="AlphaFoldDB" id="A0A0G0YPQ9"/>
<keyword evidence="1" id="KW-1133">Transmembrane helix</keyword>
<evidence type="ECO:0000313" key="2">
    <source>
        <dbReference type="EMBL" id="KKS38647.1"/>
    </source>
</evidence>